<feature type="domain" description="Guanylate kinase-like" evidence="6">
    <location>
        <begin position="4"/>
        <end position="182"/>
    </location>
</feature>
<evidence type="ECO:0000259" key="6">
    <source>
        <dbReference type="PROSITE" id="PS50052"/>
    </source>
</evidence>
<keyword evidence="3 8" id="KW-0808">Transferase</keyword>
<evidence type="ECO:0000313" key="7">
    <source>
        <dbReference type="EMBL" id="KZV01564.1"/>
    </source>
</evidence>
<dbReference type="PANTHER" id="PTHR23117">
    <property type="entry name" value="GUANYLATE KINASE-RELATED"/>
    <property type="match status" value="1"/>
</dbReference>
<dbReference type="EMBL" id="CP066817">
    <property type="protein sequence ID" value="QQM60357.1"/>
    <property type="molecule type" value="Genomic_DNA"/>
</dbReference>
<dbReference type="InterPro" id="IPR008145">
    <property type="entry name" value="GK/Ca_channel_bsu"/>
</dbReference>
<dbReference type="InterPro" id="IPR027417">
    <property type="entry name" value="P-loop_NTPase"/>
</dbReference>
<sequence length="193" mass="21722">MTTKRIFVITGPTGSGKTTVSHYLRSQYQIPQVITHTTRAPREGEVSGRDYYFETPASFVTKHYLEHVTYSGNQYGSSREGLAAAWERSPLISIVLDTAGAITYARELGEQAVVIYLEVADQEALIQRLTKRGDLPSRIKKRVASDEYLRDQALPVGLVGHAHVIVNDDWQATRRQLDELVTEYCQHDVVTKD</sequence>
<evidence type="ECO:0000313" key="9">
    <source>
        <dbReference type="EMBL" id="QQM60357.1"/>
    </source>
</evidence>
<dbReference type="Proteomes" id="UP000076872">
    <property type="component" value="Unassembled WGS sequence"/>
</dbReference>
<dbReference type="Pfam" id="PF00625">
    <property type="entry name" value="Guanylate_kin"/>
    <property type="match status" value="1"/>
</dbReference>
<dbReference type="EMBL" id="MCOL01000001">
    <property type="protein sequence ID" value="ODO60898.1"/>
    <property type="molecule type" value="Genomic_DNA"/>
</dbReference>
<dbReference type="EMBL" id="LUXO01000033">
    <property type="protein sequence ID" value="KZV01564.1"/>
    <property type="molecule type" value="Genomic_DNA"/>
</dbReference>
<evidence type="ECO:0000313" key="8">
    <source>
        <dbReference type="EMBL" id="ODO60898.1"/>
    </source>
</evidence>
<dbReference type="CDD" id="cd00071">
    <property type="entry name" value="GMPK"/>
    <property type="match status" value="1"/>
</dbReference>
<evidence type="ECO:0000313" key="11">
    <source>
        <dbReference type="Proteomes" id="UP000094892"/>
    </source>
</evidence>
<dbReference type="PROSITE" id="PS50052">
    <property type="entry name" value="GUANYLATE_KINASE_2"/>
    <property type="match status" value="1"/>
</dbReference>
<dbReference type="GeneID" id="77217380"/>
<proteinExistence type="inferred from homology"/>
<dbReference type="Proteomes" id="UP000595466">
    <property type="component" value="Chromosome"/>
</dbReference>
<dbReference type="Proteomes" id="UP000094892">
    <property type="component" value="Unassembled WGS sequence"/>
</dbReference>
<dbReference type="RefSeq" id="WP_003641115.1">
    <property type="nucleotide sequence ID" value="NZ_AP018405.1"/>
</dbReference>
<dbReference type="AlphaFoldDB" id="A0A0G9F9F0"/>
<organism evidence="8 11">
    <name type="scientific">Lactiplantibacillus plantarum</name>
    <name type="common">Lactobacillus plantarum</name>
    <dbReference type="NCBI Taxonomy" id="1590"/>
    <lineage>
        <taxon>Bacteria</taxon>
        <taxon>Bacillati</taxon>
        <taxon>Bacillota</taxon>
        <taxon>Bacilli</taxon>
        <taxon>Lactobacillales</taxon>
        <taxon>Lactobacillaceae</taxon>
        <taxon>Lactiplantibacillus</taxon>
    </lineage>
</organism>
<comment type="function">
    <text evidence="1">Essential for recycling GMP and indirectly, cGMP.</text>
</comment>
<evidence type="ECO:0000313" key="12">
    <source>
        <dbReference type="Proteomes" id="UP000595466"/>
    </source>
</evidence>
<dbReference type="SMART" id="SM00072">
    <property type="entry name" value="GuKc"/>
    <property type="match status" value="1"/>
</dbReference>
<evidence type="ECO:0000256" key="1">
    <source>
        <dbReference type="ARBA" id="ARBA00003531"/>
    </source>
</evidence>
<accession>A0A0G9F9F0</accession>
<dbReference type="PATRIC" id="fig|1590.143.peg.1630"/>
<reference evidence="8 11" key="2">
    <citation type="submission" date="2016-08" db="EMBL/GenBank/DDBJ databases">
        <title>Genome sequencing of Lactobacillus plantarum JSA22, isolated from fermented soybean paste.</title>
        <authorList>
            <person name="Choi H.S."/>
        </authorList>
    </citation>
    <scope>NUCLEOTIDE SEQUENCE [LARGE SCALE GENOMIC DNA]</scope>
    <source>
        <strain evidence="8 11">JSA22</strain>
    </source>
</reference>
<name>A0A0G9F9F0_LACPN</name>
<keyword evidence="4 8" id="KW-0418">Kinase</keyword>
<dbReference type="SUPFAM" id="SSF52540">
    <property type="entry name" value="P-loop containing nucleoside triphosphate hydrolases"/>
    <property type="match status" value="1"/>
</dbReference>
<protein>
    <submittedName>
        <fullName evidence="8">Guanylate kinase</fullName>
        <ecNumber evidence="8">2.7.4.8</ecNumber>
    </submittedName>
</protein>
<reference evidence="7 10" key="1">
    <citation type="submission" date="2016-03" db="EMBL/GenBank/DDBJ databases">
        <title>Comparative genomics of 54 Lactobacillus plantarum strains reveals genomic uncoupling from niche constraints.</title>
        <authorList>
            <person name="Martino M.E."/>
        </authorList>
    </citation>
    <scope>NUCLEOTIDE SEQUENCE [LARGE SCALE GENOMIC DNA]</scope>
    <source>
        <strain evidence="7 10">NAB2</strain>
    </source>
</reference>
<evidence type="ECO:0000256" key="3">
    <source>
        <dbReference type="ARBA" id="ARBA00022679"/>
    </source>
</evidence>
<evidence type="ECO:0000256" key="5">
    <source>
        <dbReference type="ARBA" id="ARBA00048594"/>
    </source>
</evidence>
<comment type="similarity">
    <text evidence="2">Belongs to the guanylate kinase family.</text>
</comment>
<reference evidence="9 12" key="3">
    <citation type="submission" date="2020-12" db="EMBL/GenBank/DDBJ databases">
        <title>Whole genome sequencing of Lactobacillus plantarum PC518.</title>
        <authorList>
            <person name="Guo Q."/>
        </authorList>
    </citation>
    <scope>NUCLEOTIDE SEQUENCE [LARGE SCALE GENOMIC DNA]</scope>
    <source>
        <strain evidence="9 12">PC518</strain>
    </source>
</reference>
<dbReference type="InterPro" id="IPR008144">
    <property type="entry name" value="Guanylate_kin-like_dom"/>
</dbReference>
<evidence type="ECO:0000256" key="2">
    <source>
        <dbReference type="ARBA" id="ARBA00005790"/>
    </source>
</evidence>
<dbReference type="GO" id="GO:0004385">
    <property type="term" value="F:GMP kinase activity"/>
    <property type="evidence" value="ECO:0007669"/>
    <property type="project" value="UniProtKB-EC"/>
</dbReference>
<dbReference type="EC" id="2.7.4.8" evidence="8"/>
<dbReference type="GO" id="GO:0005829">
    <property type="term" value="C:cytosol"/>
    <property type="evidence" value="ECO:0007669"/>
    <property type="project" value="TreeGrafter"/>
</dbReference>
<gene>
    <name evidence="9" type="ORF">JH395_11575</name>
    <name evidence="8" type="ORF">LPJSA22_00847</name>
    <name evidence="7" type="ORF">NAB2_2184</name>
</gene>
<dbReference type="Gene3D" id="3.40.50.300">
    <property type="entry name" value="P-loop containing nucleotide triphosphate hydrolases"/>
    <property type="match status" value="1"/>
</dbReference>
<evidence type="ECO:0000313" key="10">
    <source>
        <dbReference type="Proteomes" id="UP000076872"/>
    </source>
</evidence>
<evidence type="ECO:0000256" key="4">
    <source>
        <dbReference type="ARBA" id="ARBA00022777"/>
    </source>
</evidence>
<dbReference type="PANTHER" id="PTHR23117:SF13">
    <property type="entry name" value="GUANYLATE KINASE"/>
    <property type="match status" value="1"/>
</dbReference>
<comment type="catalytic activity">
    <reaction evidence="5">
        <text>GMP + ATP = GDP + ADP</text>
        <dbReference type="Rhea" id="RHEA:20780"/>
        <dbReference type="ChEBI" id="CHEBI:30616"/>
        <dbReference type="ChEBI" id="CHEBI:58115"/>
        <dbReference type="ChEBI" id="CHEBI:58189"/>
        <dbReference type="ChEBI" id="CHEBI:456216"/>
        <dbReference type="EC" id="2.7.4.8"/>
    </reaction>
</comment>